<evidence type="ECO:0000313" key="1">
    <source>
        <dbReference type="EMBL" id="KFL32389.1"/>
    </source>
</evidence>
<reference evidence="1 2" key="1">
    <citation type="submission" date="2014-08" db="EMBL/GenBank/DDBJ databases">
        <authorList>
            <person name="Hassan Y.I."/>
            <person name="Lepp D."/>
            <person name="Zhou T."/>
        </authorList>
    </citation>
    <scope>NUCLEOTIDE SEQUENCE [LARGE SCALE GENOMIC DNA]</scope>
    <source>
        <strain evidence="1 2">IFO13584</strain>
    </source>
</reference>
<evidence type="ECO:0000313" key="2">
    <source>
        <dbReference type="Proteomes" id="UP000028981"/>
    </source>
</evidence>
<protein>
    <submittedName>
        <fullName evidence="1">Uncharacterized protein</fullName>
    </submittedName>
</protein>
<name>A0A087M686_9HYPH</name>
<gene>
    <name evidence="1" type="ORF">JP75_02150</name>
</gene>
<dbReference type="AlphaFoldDB" id="A0A087M686"/>
<dbReference type="Proteomes" id="UP000028981">
    <property type="component" value="Unassembled WGS sequence"/>
</dbReference>
<accession>A0A087M686</accession>
<organism evidence="1 2">
    <name type="scientific">Devosia riboflavina</name>
    <dbReference type="NCBI Taxonomy" id="46914"/>
    <lineage>
        <taxon>Bacteria</taxon>
        <taxon>Pseudomonadati</taxon>
        <taxon>Pseudomonadota</taxon>
        <taxon>Alphaproteobacteria</taxon>
        <taxon>Hyphomicrobiales</taxon>
        <taxon>Devosiaceae</taxon>
        <taxon>Devosia</taxon>
    </lineage>
</organism>
<keyword evidence="2" id="KW-1185">Reference proteome</keyword>
<dbReference type="EMBL" id="JQGC01000002">
    <property type="protein sequence ID" value="KFL32389.1"/>
    <property type="molecule type" value="Genomic_DNA"/>
</dbReference>
<sequence length="96" mass="11268">MRFAVISGSREWTEALPERAMPQRAVEVEDVQYEARRRLKSLKIEEWRVREFVTGTPVPDNIRHLALQIEYAAQAIGRLSPIPADYADDVYWPRVW</sequence>
<proteinExistence type="predicted"/>
<comment type="caution">
    <text evidence="1">The sequence shown here is derived from an EMBL/GenBank/DDBJ whole genome shotgun (WGS) entry which is preliminary data.</text>
</comment>